<proteinExistence type="inferred from homology"/>
<dbReference type="GO" id="GO:0016491">
    <property type="term" value="F:oxidoreductase activity"/>
    <property type="evidence" value="ECO:0007669"/>
    <property type="project" value="TreeGrafter"/>
</dbReference>
<dbReference type="PRINTS" id="PR00081">
    <property type="entry name" value="GDHRDH"/>
</dbReference>
<dbReference type="PANTHER" id="PTHR43544:SF36">
    <property type="entry name" value="CHAIN OXIDOREDUCTASE (CSGA), PUTATIVE (AFU_ORTHOLOGUE AFUA_4G00910)-RELATED"/>
    <property type="match status" value="1"/>
</dbReference>
<sequence length="286" mass="31250">MTTYLITGATRGIGLELTRQLAAKPATEVRQIFAAARSLSLSSSTTSTTNQSTPQTPSDFQALVKEHPSRITPVPLDVTDEAGVRRAAQLVEQALEGRGLDVLINNAGVTGRGSLMEMNDLTSSFKVNVNGPHLVTREFLPLLRKGTTKKIVNMLVVYPSWPFHGRLRQETDKSSSTTLGSFAMQSVYREARSQSYKITKAALNMLTVLYAQELEQEGFAVFCVSPGWLQTEMGGARADLPVADGVRATLDIILNQGKEGNGRFFNIHVPGWNSGWNRYDGGECAW</sequence>
<dbReference type="EMBL" id="KZ825467">
    <property type="protein sequence ID" value="PYI35926.1"/>
    <property type="molecule type" value="Genomic_DNA"/>
</dbReference>
<dbReference type="AlphaFoldDB" id="A0A2V5JH58"/>
<dbReference type="GO" id="GO:0005737">
    <property type="term" value="C:cytoplasm"/>
    <property type="evidence" value="ECO:0007669"/>
    <property type="project" value="TreeGrafter"/>
</dbReference>
<protein>
    <submittedName>
        <fullName evidence="2">NAD(P)-binding protein</fullName>
    </submittedName>
</protein>
<dbReference type="Pfam" id="PF13561">
    <property type="entry name" value="adh_short_C2"/>
    <property type="match status" value="1"/>
</dbReference>
<dbReference type="InterPro" id="IPR002347">
    <property type="entry name" value="SDR_fam"/>
</dbReference>
<evidence type="ECO:0000313" key="3">
    <source>
        <dbReference type="Proteomes" id="UP000248817"/>
    </source>
</evidence>
<evidence type="ECO:0000256" key="1">
    <source>
        <dbReference type="ARBA" id="ARBA00006484"/>
    </source>
</evidence>
<gene>
    <name evidence="2" type="ORF">BP00DRAFT_492162</name>
</gene>
<dbReference type="CDD" id="cd05325">
    <property type="entry name" value="carb_red_sniffer_like_SDR_c"/>
    <property type="match status" value="1"/>
</dbReference>
<reference evidence="2 3" key="1">
    <citation type="submission" date="2018-02" db="EMBL/GenBank/DDBJ databases">
        <title>The genomes of Aspergillus section Nigri reveals drivers in fungal speciation.</title>
        <authorList>
            <consortium name="DOE Joint Genome Institute"/>
            <person name="Vesth T.C."/>
            <person name="Nybo J."/>
            <person name="Theobald S."/>
            <person name="Brandl J."/>
            <person name="Frisvad J.C."/>
            <person name="Nielsen K.F."/>
            <person name="Lyhne E.K."/>
            <person name="Kogle M.E."/>
            <person name="Kuo A."/>
            <person name="Riley R."/>
            <person name="Clum A."/>
            <person name="Nolan M."/>
            <person name="Lipzen A."/>
            <person name="Salamov A."/>
            <person name="Henrissat B."/>
            <person name="Wiebenga A."/>
            <person name="De vries R.P."/>
            <person name="Grigoriev I.V."/>
            <person name="Mortensen U.H."/>
            <person name="Andersen M.R."/>
            <person name="Baker S.E."/>
        </authorList>
    </citation>
    <scope>NUCLEOTIDE SEQUENCE [LARGE SCALE GENOMIC DNA]</scope>
    <source>
        <strain evidence="2 3">CBS 114.80</strain>
    </source>
</reference>
<dbReference type="Gene3D" id="3.40.50.720">
    <property type="entry name" value="NAD(P)-binding Rossmann-like Domain"/>
    <property type="match status" value="1"/>
</dbReference>
<dbReference type="Proteomes" id="UP000248817">
    <property type="component" value="Unassembled WGS sequence"/>
</dbReference>
<dbReference type="PANTHER" id="PTHR43544">
    <property type="entry name" value="SHORT-CHAIN DEHYDROGENASE/REDUCTASE"/>
    <property type="match status" value="1"/>
</dbReference>
<dbReference type="InterPro" id="IPR036291">
    <property type="entry name" value="NAD(P)-bd_dom_sf"/>
</dbReference>
<comment type="similarity">
    <text evidence="1">Belongs to the short-chain dehydrogenases/reductases (SDR) family.</text>
</comment>
<dbReference type="InterPro" id="IPR051468">
    <property type="entry name" value="Fungal_SecMetab_SDRs"/>
</dbReference>
<dbReference type="SUPFAM" id="SSF51735">
    <property type="entry name" value="NAD(P)-binding Rossmann-fold domains"/>
    <property type="match status" value="1"/>
</dbReference>
<dbReference type="Pfam" id="PF00106">
    <property type="entry name" value="adh_short"/>
    <property type="match status" value="1"/>
</dbReference>
<name>A0A2V5JH58_9EURO</name>
<evidence type="ECO:0000313" key="2">
    <source>
        <dbReference type="EMBL" id="PYI35926.1"/>
    </source>
</evidence>
<keyword evidence="3" id="KW-1185">Reference proteome</keyword>
<accession>A0A2V5JH58</accession>
<organism evidence="2 3">
    <name type="scientific">Aspergillus indologenus CBS 114.80</name>
    <dbReference type="NCBI Taxonomy" id="1450541"/>
    <lineage>
        <taxon>Eukaryota</taxon>
        <taxon>Fungi</taxon>
        <taxon>Dikarya</taxon>
        <taxon>Ascomycota</taxon>
        <taxon>Pezizomycotina</taxon>
        <taxon>Eurotiomycetes</taxon>
        <taxon>Eurotiomycetidae</taxon>
        <taxon>Eurotiales</taxon>
        <taxon>Aspergillaceae</taxon>
        <taxon>Aspergillus</taxon>
        <taxon>Aspergillus subgen. Circumdati</taxon>
    </lineage>
</organism>